<reference evidence="5 6" key="1">
    <citation type="submission" date="2018-04" db="EMBL/GenBank/DDBJ databases">
        <title>Sphingobacterium sp. M46 Genome.</title>
        <authorList>
            <person name="Cheng J."/>
            <person name="Li Y."/>
        </authorList>
    </citation>
    <scope>NUCLEOTIDE SEQUENCE [LARGE SCALE GENOMIC DNA]</scope>
    <source>
        <strain evidence="5 6">M46</strain>
    </source>
</reference>
<evidence type="ECO:0000259" key="4">
    <source>
        <dbReference type="PROSITE" id="PS01124"/>
    </source>
</evidence>
<evidence type="ECO:0000256" key="3">
    <source>
        <dbReference type="ARBA" id="ARBA00023163"/>
    </source>
</evidence>
<evidence type="ECO:0000313" key="6">
    <source>
        <dbReference type="Proteomes" id="UP000250831"/>
    </source>
</evidence>
<dbReference type="AlphaFoldDB" id="A0A363NQ53"/>
<proteinExistence type="predicted"/>
<dbReference type="GO" id="GO:0043565">
    <property type="term" value="F:sequence-specific DNA binding"/>
    <property type="evidence" value="ECO:0007669"/>
    <property type="project" value="InterPro"/>
</dbReference>
<dbReference type="Gene3D" id="1.10.10.60">
    <property type="entry name" value="Homeodomain-like"/>
    <property type="match status" value="1"/>
</dbReference>
<comment type="caution">
    <text evidence="5">The sequence shown here is derived from an EMBL/GenBank/DDBJ whole genome shotgun (WGS) entry which is preliminary data.</text>
</comment>
<dbReference type="PANTHER" id="PTHR43280:SF2">
    <property type="entry name" value="HTH-TYPE TRANSCRIPTIONAL REGULATOR EXSA"/>
    <property type="match status" value="1"/>
</dbReference>
<organism evidence="5 6">
    <name type="scientific">Sphingobacterium athyrii</name>
    <dbReference type="NCBI Taxonomy" id="2152717"/>
    <lineage>
        <taxon>Bacteria</taxon>
        <taxon>Pseudomonadati</taxon>
        <taxon>Bacteroidota</taxon>
        <taxon>Sphingobacteriia</taxon>
        <taxon>Sphingobacteriales</taxon>
        <taxon>Sphingobacteriaceae</taxon>
        <taxon>Sphingobacterium</taxon>
    </lineage>
</organism>
<dbReference type="Pfam" id="PF12833">
    <property type="entry name" value="HTH_18"/>
    <property type="match status" value="1"/>
</dbReference>
<dbReference type="SMART" id="SM00342">
    <property type="entry name" value="HTH_ARAC"/>
    <property type="match status" value="1"/>
</dbReference>
<dbReference type="InterPro" id="IPR018060">
    <property type="entry name" value="HTH_AraC"/>
</dbReference>
<keyword evidence="6" id="KW-1185">Reference proteome</keyword>
<dbReference type="OrthoDB" id="707456at2"/>
<dbReference type="PANTHER" id="PTHR43280">
    <property type="entry name" value="ARAC-FAMILY TRANSCRIPTIONAL REGULATOR"/>
    <property type="match status" value="1"/>
</dbReference>
<dbReference type="SUPFAM" id="SSF46689">
    <property type="entry name" value="Homeodomain-like"/>
    <property type="match status" value="1"/>
</dbReference>
<accession>A0A363NQ53</accession>
<sequence length="331" mass="38156">MKKTFHFKLPEVGTFSDQVKAFLPKLADSALQRYEDSGIQLVEEYIDYHSVIFYRLQAHVQVPHRLSIETCKADYHLLYNLHSPTEIILEQSSGNSLAKLPSVCSSYIYIPNGALHTDLAPGEYLVYGVLVDIGYIRPVLYQERHFLSAFRSAHLRDKDRFYQSAIWPIKERTRYQLFRIETRFFKYHKDNEALAVKLVYDLYDIAIYKNFEGHEKISPDELLAERALQLISDQVLQTFSCCSIRAVANALETDISKLGKVYKSTYGETPKQTWNKLLIQKAKDLLLMGYSVKEVSNYCGYGHQQNFSTFFQKQTGIPPGDYGIDKNGGDR</sequence>
<gene>
    <name evidence="5" type="ORF">DCO56_18390</name>
</gene>
<evidence type="ECO:0000256" key="2">
    <source>
        <dbReference type="ARBA" id="ARBA00023125"/>
    </source>
</evidence>
<evidence type="ECO:0000313" key="5">
    <source>
        <dbReference type="EMBL" id="PUV22893.1"/>
    </source>
</evidence>
<dbReference type="PROSITE" id="PS01124">
    <property type="entry name" value="HTH_ARAC_FAMILY_2"/>
    <property type="match status" value="1"/>
</dbReference>
<keyword evidence="2" id="KW-0238">DNA-binding</keyword>
<dbReference type="EMBL" id="QCXX01000005">
    <property type="protein sequence ID" value="PUV22893.1"/>
    <property type="molecule type" value="Genomic_DNA"/>
</dbReference>
<feature type="domain" description="HTH araC/xylS-type" evidence="4">
    <location>
        <begin position="225"/>
        <end position="325"/>
    </location>
</feature>
<name>A0A363NQ53_9SPHI</name>
<dbReference type="Proteomes" id="UP000250831">
    <property type="component" value="Unassembled WGS sequence"/>
</dbReference>
<dbReference type="RefSeq" id="WP_108635228.1">
    <property type="nucleotide sequence ID" value="NZ_QCXX01000005.1"/>
</dbReference>
<keyword evidence="1" id="KW-0805">Transcription regulation</keyword>
<dbReference type="InterPro" id="IPR009057">
    <property type="entry name" value="Homeodomain-like_sf"/>
</dbReference>
<protein>
    <recommendedName>
        <fullName evidence="4">HTH araC/xylS-type domain-containing protein</fullName>
    </recommendedName>
</protein>
<evidence type="ECO:0000256" key="1">
    <source>
        <dbReference type="ARBA" id="ARBA00023015"/>
    </source>
</evidence>
<keyword evidence="3" id="KW-0804">Transcription</keyword>
<dbReference type="GO" id="GO:0003700">
    <property type="term" value="F:DNA-binding transcription factor activity"/>
    <property type="evidence" value="ECO:0007669"/>
    <property type="project" value="InterPro"/>
</dbReference>